<sequence length="1200" mass="132934">MEPSEISTRLFNRGSRTSSVGSRKTLLSHSRTISSQEQITPPPTPKDGPSREATPKEESHKPEVVVVVKEETPVETSPKSPKSARSSRRSSKQDTRPKSHHSSSSKRSSRPSQYPAFMRAFYSFKPFQNTDNTTVTIPLNPGDMIMVHNIHENGWADGTTLASGARGWLPTNFCAIYEVDEMQPLLRASIAVFEECRVASTAAFVTASQTVVADVVNGVRHLLESTDCLTRDSDNVQTDESIRKTRKVLLSELSVLVKTARRLPDELDGEELTPTAQDLIDDMILSSFRVVVRGAKFLDAWCEIHDPIPDEYGDDEMPTIEEDDQATETYGNNRDSIQTSLTTALLPAKERPQGLTIITSYQPENSAAYMALTPASTVKESDSDNEVVEVKEEPQVQTVLASVRLNFTYDTLLSCLATYIGTIHLKAPLPSRLYELTKEAVEVGKELLHVVELIQERSEKDDSLESSKATFTEELGMLASEVDRLVKPLLESEDEAPLEGGESQPLIDAATNCVQGATQCFDAAHSVLESIQDFEYTLETTKAEEISQIGIGITTTVPTAPVVDGLNTPTSSRSEPSSPVVAKLNLDKSLPLIPAITSPTIVDSGPATPVPAPPPKDEPIADIAERRQSFDSAVATSVSMQREDSQHSATSDEEKFSTRATTPIHDESETPLASPTKPLITTEVIIPESTKSDSTPPTPIEGPVPSKTHSHNLIFKDGLVSVGSVPAIVEQMTMPDSRPDITFINTFFTTFRCWSSPVEITKTLIQRFDEVDNSLLGSTPVRVRIFNVFKQWLETHWKNETDTDALPLIRDFAIEKLKPVLPTPGERLQELTDKVLHVASDTSLVPREPATLQKTRSAVALNQAPEPRVTRTQYNVLRSFQANGGEVPSVIEFDPIEMARQLTIIDQKIFCQIAPHELLGKEWTKKQDSRAVNVLEMTKLSTQMALWIAFTILNDPDPKRRAAVIKHWIKIADKLFEMSNFNTMMAIICALNNSTIVRLKKTWELVSPKTKAALEKLRSVVDPSRNYNELRTRTRNQLPPCLPFLGTYLTDMVFFEDGNADKKPLPGEEPKSATGVNFTKYSLITKMLLEIQHFQVPYPVQEVPELQYYIEYQMRTLKESGFGDVQKLYRQSLAVEPKKRDPPPPPTLTVSTSDLSTVSTSNSSIATPITAPEKTGLLGWTQIIREKSSIASFNLAMSNP</sequence>
<feature type="region of interest" description="Disordered" evidence="5">
    <location>
        <begin position="1134"/>
        <end position="1167"/>
    </location>
</feature>
<dbReference type="PANTHER" id="PTHR23113:SF354">
    <property type="entry name" value="BUD SITE SELECTION PROTEIN 5"/>
    <property type="match status" value="1"/>
</dbReference>
<feature type="domain" description="SH3" evidence="6">
    <location>
        <begin position="113"/>
        <end position="179"/>
    </location>
</feature>
<evidence type="ECO:0000259" key="6">
    <source>
        <dbReference type="PROSITE" id="PS50002"/>
    </source>
</evidence>
<dbReference type="SMART" id="SM00147">
    <property type="entry name" value="RasGEF"/>
    <property type="match status" value="1"/>
</dbReference>
<dbReference type="Pfam" id="PF00618">
    <property type="entry name" value="RasGEF_N"/>
    <property type="match status" value="1"/>
</dbReference>
<dbReference type="InterPro" id="IPR001895">
    <property type="entry name" value="RASGEF_cat_dom"/>
</dbReference>
<feature type="compositionally biased region" description="Polar residues" evidence="5">
    <location>
        <begin position="1"/>
        <end position="39"/>
    </location>
</feature>
<name>A0AAV9WT99_9PEZI</name>
<dbReference type="PROSITE" id="PS50002">
    <property type="entry name" value="SH3"/>
    <property type="match status" value="1"/>
</dbReference>
<feature type="region of interest" description="Disordered" evidence="5">
    <location>
        <begin position="597"/>
        <end position="619"/>
    </location>
</feature>
<proteinExistence type="predicted"/>
<feature type="domain" description="N-terminal Ras-GEF" evidence="8">
    <location>
        <begin position="716"/>
        <end position="836"/>
    </location>
</feature>
<dbReference type="PROSITE" id="PS50212">
    <property type="entry name" value="RASGEF_NTER"/>
    <property type="match status" value="1"/>
</dbReference>
<feature type="region of interest" description="Disordered" evidence="5">
    <location>
        <begin position="633"/>
        <end position="675"/>
    </location>
</feature>
<evidence type="ECO:0000256" key="2">
    <source>
        <dbReference type="ARBA" id="ARBA00022658"/>
    </source>
</evidence>
<dbReference type="InterPro" id="IPR036028">
    <property type="entry name" value="SH3-like_dom_sf"/>
</dbReference>
<dbReference type="Gene3D" id="2.30.30.40">
    <property type="entry name" value="SH3 Domains"/>
    <property type="match status" value="1"/>
</dbReference>
<dbReference type="InterPro" id="IPR008937">
    <property type="entry name" value="Ras-like_GEF"/>
</dbReference>
<evidence type="ECO:0000256" key="5">
    <source>
        <dbReference type="SAM" id="MobiDB-lite"/>
    </source>
</evidence>
<dbReference type="InterPro" id="IPR001452">
    <property type="entry name" value="SH3_domain"/>
</dbReference>
<evidence type="ECO:0000256" key="4">
    <source>
        <dbReference type="PROSITE-ProRule" id="PRU00192"/>
    </source>
</evidence>
<dbReference type="SUPFAM" id="SSF50044">
    <property type="entry name" value="SH3-domain"/>
    <property type="match status" value="1"/>
</dbReference>
<dbReference type="AlphaFoldDB" id="A0AAV9WT99"/>
<evidence type="ECO:0000259" key="7">
    <source>
        <dbReference type="PROSITE" id="PS50009"/>
    </source>
</evidence>
<dbReference type="InterPro" id="IPR036964">
    <property type="entry name" value="RASGEF_cat_dom_sf"/>
</dbReference>
<dbReference type="Gene3D" id="1.10.840.10">
    <property type="entry name" value="Ras guanine-nucleotide exchange factors catalytic domain"/>
    <property type="match status" value="1"/>
</dbReference>
<evidence type="ECO:0000256" key="1">
    <source>
        <dbReference type="ARBA" id="ARBA00022443"/>
    </source>
</evidence>
<organism evidence="9 10">
    <name type="scientific">Orbilia ellipsospora</name>
    <dbReference type="NCBI Taxonomy" id="2528407"/>
    <lineage>
        <taxon>Eukaryota</taxon>
        <taxon>Fungi</taxon>
        <taxon>Dikarya</taxon>
        <taxon>Ascomycota</taxon>
        <taxon>Pezizomycotina</taxon>
        <taxon>Orbiliomycetes</taxon>
        <taxon>Orbiliales</taxon>
        <taxon>Orbiliaceae</taxon>
        <taxon>Orbilia</taxon>
    </lineage>
</organism>
<dbReference type="SUPFAM" id="SSF48366">
    <property type="entry name" value="Ras GEF"/>
    <property type="match status" value="1"/>
</dbReference>
<dbReference type="CDD" id="cd00155">
    <property type="entry name" value="RasGEF"/>
    <property type="match status" value="1"/>
</dbReference>
<dbReference type="GO" id="GO:0007265">
    <property type="term" value="P:Ras protein signal transduction"/>
    <property type="evidence" value="ECO:0007669"/>
    <property type="project" value="TreeGrafter"/>
</dbReference>
<comment type="caution">
    <text evidence="9">The sequence shown here is derived from an EMBL/GenBank/DDBJ whole genome shotgun (WGS) entry which is preliminary data.</text>
</comment>
<evidence type="ECO:0000259" key="8">
    <source>
        <dbReference type="PROSITE" id="PS50212"/>
    </source>
</evidence>
<evidence type="ECO:0008006" key="11">
    <source>
        <dbReference type="Google" id="ProtNLM"/>
    </source>
</evidence>
<keyword evidence="10" id="KW-1185">Reference proteome</keyword>
<feature type="compositionally biased region" description="Basic residues" evidence="5">
    <location>
        <begin position="98"/>
        <end position="109"/>
    </location>
</feature>
<evidence type="ECO:0000256" key="3">
    <source>
        <dbReference type="PROSITE-ProRule" id="PRU00168"/>
    </source>
</evidence>
<dbReference type="InterPro" id="IPR023578">
    <property type="entry name" value="Ras_GEF_dom_sf"/>
</dbReference>
<feature type="compositionally biased region" description="Basic and acidic residues" evidence="5">
    <location>
        <begin position="48"/>
        <end position="72"/>
    </location>
</feature>
<dbReference type="EMBL" id="JAVHJO010000018">
    <property type="protein sequence ID" value="KAK6524226.1"/>
    <property type="molecule type" value="Genomic_DNA"/>
</dbReference>
<feature type="domain" description="Ras-GEF" evidence="7">
    <location>
        <begin position="894"/>
        <end position="1138"/>
    </location>
</feature>
<evidence type="ECO:0000313" key="10">
    <source>
        <dbReference type="Proteomes" id="UP001365542"/>
    </source>
</evidence>
<feature type="compositionally biased region" description="Low complexity" evidence="5">
    <location>
        <begin position="1148"/>
        <end position="1161"/>
    </location>
</feature>
<dbReference type="GO" id="GO:0005886">
    <property type="term" value="C:plasma membrane"/>
    <property type="evidence" value="ECO:0007669"/>
    <property type="project" value="TreeGrafter"/>
</dbReference>
<dbReference type="GO" id="GO:0005085">
    <property type="term" value="F:guanyl-nucleotide exchange factor activity"/>
    <property type="evidence" value="ECO:0007669"/>
    <property type="project" value="UniProtKB-KW"/>
</dbReference>
<dbReference type="Proteomes" id="UP001365542">
    <property type="component" value="Unassembled WGS sequence"/>
</dbReference>
<dbReference type="Gene3D" id="1.20.870.10">
    <property type="entry name" value="Son of sevenless (SoS) protein Chain: S domain 1"/>
    <property type="match status" value="1"/>
</dbReference>
<dbReference type="SMART" id="SM00229">
    <property type="entry name" value="RasGEFN"/>
    <property type="match status" value="1"/>
</dbReference>
<keyword evidence="2 3" id="KW-0344">Guanine-nucleotide releasing factor</keyword>
<feature type="region of interest" description="Disordered" evidence="5">
    <location>
        <begin position="689"/>
        <end position="708"/>
    </location>
</feature>
<protein>
    <recommendedName>
        <fullName evidence="11">Ras GEF</fullName>
    </recommendedName>
</protein>
<accession>A0AAV9WT99</accession>
<dbReference type="SMART" id="SM00326">
    <property type="entry name" value="SH3"/>
    <property type="match status" value="1"/>
</dbReference>
<dbReference type="PANTHER" id="PTHR23113">
    <property type="entry name" value="GUANINE NUCLEOTIDE EXCHANGE FACTOR"/>
    <property type="match status" value="1"/>
</dbReference>
<feature type="compositionally biased region" description="Low complexity" evidence="5">
    <location>
        <begin position="74"/>
        <end position="84"/>
    </location>
</feature>
<feature type="region of interest" description="Disordered" evidence="5">
    <location>
        <begin position="1"/>
        <end position="112"/>
    </location>
</feature>
<feature type="compositionally biased region" description="Basic and acidic residues" evidence="5">
    <location>
        <begin position="641"/>
        <end position="657"/>
    </location>
</feature>
<gene>
    <name evidence="9" type="ORF">TWF694_005881</name>
</gene>
<reference evidence="9 10" key="1">
    <citation type="submission" date="2019-10" db="EMBL/GenBank/DDBJ databases">
        <authorList>
            <person name="Palmer J.M."/>
        </authorList>
    </citation>
    <scope>NUCLEOTIDE SEQUENCE [LARGE SCALE GENOMIC DNA]</scope>
    <source>
        <strain evidence="9 10">TWF694</strain>
    </source>
</reference>
<dbReference type="Pfam" id="PF00617">
    <property type="entry name" value="RasGEF"/>
    <property type="match status" value="1"/>
</dbReference>
<evidence type="ECO:0000313" key="9">
    <source>
        <dbReference type="EMBL" id="KAK6524226.1"/>
    </source>
</evidence>
<keyword evidence="1 4" id="KW-0728">SH3 domain</keyword>
<dbReference type="InterPro" id="IPR000651">
    <property type="entry name" value="Ras-like_Gua-exchang_fac_N"/>
</dbReference>
<dbReference type="PROSITE" id="PS50009">
    <property type="entry name" value="RASGEF_CAT"/>
    <property type="match status" value="1"/>
</dbReference>